<reference evidence="3" key="1">
    <citation type="submission" date="2022-06" db="EMBL/GenBank/DDBJ databases">
        <title>Aeoliella straminimaris, a novel planctomycete from sediments.</title>
        <authorList>
            <person name="Vitorino I.R."/>
            <person name="Lage O.M."/>
        </authorList>
    </citation>
    <scope>NUCLEOTIDE SEQUENCE</scope>
    <source>
        <strain evidence="3">ICT_H6.2</strain>
    </source>
</reference>
<evidence type="ECO:0000256" key="1">
    <source>
        <dbReference type="SAM" id="MobiDB-lite"/>
    </source>
</evidence>
<accession>A0A9X2FC57</accession>
<proteinExistence type="predicted"/>
<protein>
    <recommendedName>
        <fullName evidence="5">Peptidase C39-like domain-containing protein</fullName>
    </recommendedName>
</protein>
<evidence type="ECO:0000313" key="4">
    <source>
        <dbReference type="Proteomes" id="UP001155241"/>
    </source>
</evidence>
<evidence type="ECO:0000313" key="3">
    <source>
        <dbReference type="EMBL" id="MCO6045528.1"/>
    </source>
</evidence>
<dbReference type="RefSeq" id="WP_252853640.1">
    <property type="nucleotide sequence ID" value="NZ_JAMXLR010000055.1"/>
</dbReference>
<evidence type="ECO:0008006" key="5">
    <source>
        <dbReference type="Google" id="ProtNLM"/>
    </source>
</evidence>
<keyword evidence="2" id="KW-0732">Signal</keyword>
<name>A0A9X2FC57_9BACT</name>
<feature type="region of interest" description="Disordered" evidence="1">
    <location>
        <begin position="28"/>
        <end position="54"/>
    </location>
</feature>
<feature type="signal peptide" evidence="2">
    <location>
        <begin position="1"/>
        <end position="25"/>
    </location>
</feature>
<organism evidence="3 4">
    <name type="scientific">Aeoliella straminimaris</name>
    <dbReference type="NCBI Taxonomy" id="2954799"/>
    <lineage>
        <taxon>Bacteria</taxon>
        <taxon>Pseudomonadati</taxon>
        <taxon>Planctomycetota</taxon>
        <taxon>Planctomycetia</taxon>
        <taxon>Pirellulales</taxon>
        <taxon>Lacipirellulaceae</taxon>
        <taxon>Aeoliella</taxon>
    </lineage>
</organism>
<evidence type="ECO:0000256" key="2">
    <source>
        <dbReference type="SAM" id="SignalP"/>
    </source>
</evidence>
<dbReference type="AlphaFoldDB" id="A0A9X2FC57"/>
<dbReference type="EMBL" id="JAMXLR010000055">
    <property type="protein sequence ID" value="MCO6045528.1"/>
    <property type="molecule type" value="Genomic_DNA"/>
</dbReference>
<dbReference type="Proteomes" id="UP001155241">
    <property type="component" value="Unassembled WGS sequence"/>
</dbReference>
<feature type="chain" id="PRO_5040737931" description="Peptidase C39-like domain-containing protein" evidence="2">
    <location>
        <begin position="26"/>
        <end position="265"/>
    </location>
</feature>
<keyword evidence="4" id="KW-1185">Reference proteome</keyword>
<gene>
    <name evidence="3" type="ORF">NG895_16575</name>
</gene>
<comment type="caution">
    <text evidence="3">The sequence shown here is derived from an EMBL/GenBank/DDBJ whole genome shotgun (WGS) entry which is preliminary data.</text>
</comment>
<sequence length="265" mass="28871">MSLPIARMPLVVLLLTLATSVNVLAAPPSDLQERERNTPDLPQSQQSLPGRGGQYCGPVSASNALAWLAGRGYPELLPASQLELARTLGSPERMNTAKTRGTGPQAMIRGLVGYVQERGYKIEQIDYYGWRKVKGDSVNVEPGHPNAMEIARTLDTNSIGLLNVGWYKQEGDNFRRVGGHWVTLLGADENYPATFVVHDPAGRSPQGTHERVTAQQIETGKLINPRRKSELDAAGAWQLGGELKINTRKGATTSVLDNVVVLRLE</sequence>